<dbReference type="Gene3D" id="3.40.50.1820">
    <property type="entry name" value="alpha/beta hydrolase"/>
    <property type="match status" value="1"/>
</dbReference>
<feature type="repeat" description="TPR" evidence="1">
    <location>
        <begin position="339"/>
        <end position="372"/>
    </location>
</feature>
<dbReference type="PROSITE" id="PS50005">
    <property type="entry name" value="TPR"/>
    <property type="match status" value="1"/>
</dbReference>
<organism evidence="4 5">
    <name type="scientific">Flavihumibacter fluminis</name>
    <dbReference type="NCBI Taxonomy" id="2909236"/>
    <lineage>
        <taxon>Bacteria</taxon>
        <taxon>Pseudomonadati</taxon>
        <taxon>Bacteroidota</taxon>
        <taxon>Chitinophagia</taxon>
        <taxon>Chitinophagales</taxon>
        <taxon>Chitinophagaceae</taxon>
        <taxon>Flavihumibacter</taxon>
    </lineage>
</organism>
<dbReference type="SUPFAM" id="SSF53474">
    <property type="entry name" value="alpha/beta-Hydrolases"/>
    <property type="match status" value="1"/>
</dbReference>
<evidence type="ECO:0000259" key="2">
    <source>
        <dbReference type="Pfam" id="PF00144"/>
    </source>
</evidence>
<dbReference type="Pfam" id="PF00561">
    <property type="entry name" value="Abhydrolase_1"/>
    <property type="match status" value="1"/>
</dbReference>
<evidence type="ECO:0000313" key="4">
    <source>
        <dbReference type="EMBL" id="MCF1715294.1"/>
    </source>
</evidence>
<dbReference type="InterPro" id="IPR001466">
    <property type="entry name" value="Beta-lactam-related"/>
</dbReference>
<dbReference type="Pfam" id="PF00144">
    <property type="entry name" value="Beta-lactamase"/>
    <property type="match status" value="1"/>
</dbReference>
<dbReference type="SUPFAM" id="SSF48452">
    <property type="entry name" value="TPR-like"/>
    <property type="match status" value="1"/>
</dbReference>
<dbReference type="Gene3D" id="1.25.40.10">
    <property type="entry name" value="Tetratricopeptide repeat domain"/>
    <property type="match status" value="1"/>
</dbReference>
<dbReference type="PANTHER" id="PTHR46825">
    <property type="entry name" value="D-ALANYL-D-ALANINE-CARBOXYPEPTIDASE/ENDOPEPTIDASE AMPH"/>
    <property type="match status" value="1"/>
</dbReference>
<sequence>MEKSPIILPITEKKQAAKVSIHHLLTHSSGIPNYTDNESFFPNAVKPYSVADFVRIYCSGDLEFKPGAQFSYSNSGYFILGAILEKMTGKTYEQILKERILEPLGMKQTGYDMHEYIIPGRAAGYERKLSGYQHATYLNMGLPYSAGSMYSSVEDLMIWNQALYGNRLLADSLKRKMFDGYLEMDKNMRAGYGWFNEKIPTPDSTRMISMIWHSGGINGFRSELARFPEEKIFIVVLDNASNNTALLFRDIIATVFKLPMQPKKPTLAHAIRKKIESSSIAEAADYFATIPEVEKKQYTLAGTERAINRWGYECMNEQTDLPGALKLFELNTKLFPNSSNVYDSYGEALANAGKYDQAVANYQKSVQLDSSRYRRTSVRIAAFSNRPDTIRVLVDGHEMVLYKSGNTGPVIVLEAGGNSDHTSWSMIVPELAKKAIVITYDRPGYRQSVPCSQPRTADRVAGELYGALKKAGIKGPYIIGGWSWGGAFARTFAGKYPTETKGLLLVDPATKESYDRMAKEYPDIYTGIFTTRFANNQAAEDEFDAMSPTMMQASISDQQYKGKIEVLAAGSFKEWSEAEVPLKKIWINELRSWSGKNKNSRFELVESGHFIQNEKPQTVIAALNRLMEAR</sequence>
<gene>
    <name evidence="4" type="ORF">L0U88_11710</name>
</gene>
<dbReference type="SUPFAM" id="SSF56601">
    <property type="entry name" value="beta-lactamase/transpeptidase-like"/>
    <property type="match status" value="1"/>
</dbReference>
<dbReference type="InterPro" id="IPR019734">
    <property type="entry name" value="TPR_rpt"/>
</dbReference>
<name>A0ABS9BJB2_9BACT</name>
<dbReference type="EMBL" id="JAKEVY010000003">
    <property type="protein sequence ID" value="MCF1715294.1"/>
    <property type="molecule type" value="Genomic_DNA"/>
</dbReference>
<evidence type="ECO:0000256" key="1">
    <source>
        <dbReference type="PROSITE-ProRule" id="PRU00339"/>
    </source>
</evidence>
<evidence type="ECO:0000259" key="3">
    <source>
        <dbReference type="Pfam" id="PF00561"/>
    </source>
</evidence>
<protein>
    <submittedName>
        <fullName evidence="4">Class A beta-lactamase-related serine hydrolase</fullName>
    </submittedName>
</protein>
<keyword evidence="1" id="KW-0802">TPR repeat</keyword>
<dbReference type="InterPro" id="IPR012338">
    <property type="entry name" value="Beta-lactam/transpept-like"/>
</dbReference>
<dbReference type="InterPro" id="IPR050491">
    <property type="entry name" value="AmpC-like"/>
</dbReference>
<comment type="caution">
    <text evidence="4">The sequence shown here is derived from an EMBL/GenBank/DDBJ whole genome shotgun (WGS) entry which is preliminary data.</text>
</comment>
<dbReference type="Proteomes" id="UP001200145">
    <property type="component" value="Unassembled WGS sequence"/>
</dbReference>
<keyword evidence="5" id="KW-1185">Reference proteome</keyword>
<accession>A0ABS9BJB2</accession>
<dbReference type="PANTHER" id="PTHR46825:SF9">
    <property type="entry name" value="BETA-LACTAMASE-RELATED DOMAIN-CONTAINING PROTEIN"/>
    <property type="match status" value="1"/>
</dbReference>
<dbReference type="GO" id="GO:0016787">
    <property type="term" value="F:hydrolase activity"/>
    <property type="evidence" value="ECO:0007669"/>
    <property type="project" value="UniProtKB-KW"/>
</dbReference>
<proteinExistence type="predicted"/>
<feature type="domain" description="AB hydrolase-1" evidence="3">
    <location>
        <begin position="409"/>
        <end position="538"/>
    </location>
</feature>
<evidence type="ECO:0000313" key="5">
    <source>
        <dbReference type="Proteomes" id="UP001200145"/>
    </source>
</evidence>
<reference evidence="4 5" key="1">
    <citation type="submission" date="2022-01" db="EMBL/GenBank/DDBJ databases">
        <title>Flavihumibacter sp. nov., isolated from sediment of a river.</title>
        <authorList>
            <person name="Liu H."/>
        </authorList>
    </citation>
    <scope>NUCLEOTIDE SEQUENCE [LARGE SCALE GENOMIC DNA]</scope>
    <source>
        <strain evidence="4 5">RY-1</strain>
    </source>
</reference>
<keyword evidence="4" id="KW-0378">Hydrolase</keyword>
<dbReference type="InterPro" id="IPR011990">
    <property type="entry name" value="TPR-like_helical_dom_sf"/>
</dbReference>
<feature type="domain" description="Beta-lactamase-related" evidence="2">
    <location>
        <begin position="11"/>
        <end position="243"/>
    </location>
</feature>
<dbReference type="InterPro" id="IPR029058">
    <property type="entry name" value="AB_hydrolase_fold"/>
</dbReference>
<dbReference type="InterPro" id="IPR000073">
    <property type="entry name" value="AB_hydrolase_1"/>
</dbReference>
<dbReference type="Gene3D" id="3.40.710.10">
    <property type="entry name" value="DD-peptidase/beta-lactamase superfamily"/>
    <property type="match status" value="1"/>
</dbReference>